<keyword evidence="4" id="KW-0862">Zinc</keyword>
<keyword evidence="3" id="KW-0378">Hydrolase</keyword>
<evidence type="ECO:0000256" key="5">
    <source>
        <dbReference type="ARBA" id="ARBA00023049"/>
    </source>
</evidence>
<dbReference type="Pfam" id="PF04002">
    <property type="entry name" value="RadC"/>
    <property type="match status" value="1"/>
</dbReference>
<keyword evidence="2" id="KW-0479">Metal-binding</keyword>
<dbReference type="InterPro" id="IPR001405">
    <property type="entry name" value="UPF0758"/>
</dbReference>
<reference evidence="7 8" key="1">
    <citation type="journal article" date="2011" name="Int. J. Syst. Evol. Microbiol.">
        <title>Zhongshania antarctica gen. nov., sp. nov. and Zhongshania guokunii sp. nov., gammaproteobacteria respectively isolated from coastal attached (fast) ice and surface seawater of the Antarctic.</title>
        <authorList>
            <person name="Li H.J."/>
            <person name="Zhang X.Y."/>
            <person name="Chen C.X."/>
            <person name="Zhang Y.J."/>
            <person name="Gao Z.M."/>
            <person name="Yu Y."/>
            <person name="Chen X.L."/>
            <person name="Chen B."/>
            <person name="Zhang Y.Z."/>
        </authorList>
    </citation>
    <scope>NUCLEOTIDE SEQUENCE [LARGE SCALE GENOMIC DNA]</scope>
    <source>
        <strain evidence="7 8">ZS6-22T</strain>
    </source>
</reference>
<name>A0ABV3U6D8_9GAMM</name>
<feature type="domain" description="MPN" evidence="6">
    <location>
        <begin position="41"/>
        <end position="163"/>
    </location>
</feature>
<evidence type="ECO:0000256" key="2">
    <source>
        <dbReference type="ARBA" id="ARBA00022723"/>
    </source>
</evidence>
<evidence type="ECO:0000256" key="1">
    <source>
        <dbReference type="ARBA" id="ARBA00022670"/>
    </source>
</evidence>
<sequence>MLTDIGMTPHPPYYADLPLNQQQTIIDAIAILEARLQNGDSLTSAIAVKQFCQLHVSAEKDEFFCALFLDNQHRLIAFERLFRGTIDGASVHPRVVVRRALELNAAAIIFAHNHPSGITTPSQQDISITKRLKESLALIDVRVLDHIVVAGCVSTSIAEAGLM</sequence>
<dbReference type="PROSITE" id="PS01302">
    <property type="entry name" value="UPF0758"/>
    <property type="match status" value="1"/>
</dbReference>
<dbReference type="Gene3D" id="3.40.140.10">
    <property type="entry name" value="Cytidine Deaminase, domain 2"/>
    <property type="match status" value="1"/>
</dbReference>
<dbReference type="Proteomes" id="UP001557485">
    <property type="component" value="Unassembled WGS sequence"/>
</dbReference>
<dbReference type="InterPro" id="IPR037518">
    <property type="entry name" value="MPN"/>
</dbReference>
<dbReference type="SUPFAM" id="SSF102712">
    <property type="entry name" value="JAB1/MPN domain"/>
    <property type="match status" value="1"/>
</dbReference>
<evidence type="ECO:0000313" key="8">
    <source>
        <dbReference type="Proteomes" id="UP001557485"/>
    </source>
</evidence>
<keyword evidence="5" id="KW-0482">Metalloprotease</keyword>
<evidence type="ECO:0000313" key="7">
    <source>
        <dbReference type="EMBL" id="MEX1669080.1"/>
    </source>
</evidence>
<dbReference type="CDD" id="cd08071">
    <property type="entry name" value="MPN_DUF2466"/>
    <property type="match status" value="1"/>
</dbReference>
<dbReference type="InterPro" id="IPR025657">
    <property type="entry name" value="RadC_JAB"/>
</dbReference>
<dbReference type="RefSeq" id="WP_368381352.1">
    <property type="nucleotide sequence ID" value="NZ_JBFRYA010000007.1"/>
</dbReference>
<dbReference type="NCBIfam" id="TIGR00608">
    <property type="entry name" value="radc"/>
    <property type="match status" value="1"/>
</dbReference>
<dbReference type="InterPro" id="IPR020891">
    <property type="entry name" value="UPF0758_CS"/>
</dbReference>
<evidence type="ECO:0000256" key="4">
    <source>
        <dbReference type="ARBA" id="ARBA00022833"/>
    </source>
</evidence>
<gene>
    <name evidence="7" type="ORF">AB4876_09150</name>
</gene>
<keyword evidence="8" id="KW-1185">Reference proteome</keyword>
<comment type="caution">
    <text evidence="7">The sequence shown here is derived from an EMBL/GenBank/DDBJ whole genome shotgun (WGS) entry which is preliminary data.</text>
</comment>
<dbReference type="PANTHER" id="PTHR30471">
    <property type="entry name" value="DNA REPAIR PROTEIN RADC"/>
    <property type="match status" value="1"/>
</dbReference>
<protein>
    <submittedName>
        <fullName evidence="7">RadC family protein</fullName>
    </submittedName>
</protein>
<proteinExistence type="predicted"/>
<dbReference type="PROSITE" id="PS50249">
    <property type="entry name" value="MPN"/>
    <property type="match status" value="1"/>
</dbReference>
<evidence type="ECO:0000256" key="3">
    <source>
        <dbReference type="ARBA" id="ARBA00022801"/>
    </source>
</evidence>
<evidence type="ECO:0000259" key="6">
    <source>
        <dbReference type="PROSITE" id="PS50249"/>
    </source>
</evidence>
<accession>A0ABV3U6D8</accession>
<dbReference type="EMBL" id="JBFRYA010000007">
    <property type="protein sequence ID" value="MEX1669080.1"/>
    <property type="molecule type" value="Genomic_DNA"/>
</dbReference>
<dbReference type="PANTHER" id="PTHR30471:SF3">
    <property type="entry name" value="UPF0758 PROTEIN YEES-RELATED"/>
    <property type="match status" value="1"/>
</dbReference>
<keyword evidence="1" id="KW-0645">Protease</keyword>
<organism evidence="7 8">
    <name type="scientific">Zhongshania guokunii</name>
    <dbReference type="NCBI Taxonomy" id="641783"/>
    <lineage>
        <taxon>Bacteria</taxon>
        <taxon>Pseudomonadati</taxon>
        <taxon>Pseudomonadota</taxon>
        <taxon>Gammaproteobacteria</taxon>
        <taxon>Cellvibrionales</taxon>
        <taxon>Spongiibacteraceae</taxon>
        <taxon>Zhongshania</taxon>
    </lineage>
</organism>